<reference evidence="2" key="1">
    <citation type="journal article" date="2023" name="Mol. Phylogenet. Evol.">
        <title>Genome-scale phylogeny and comparative genomics of the fungal order Sordariales.</title>
        <authorList>
            <person name="Hensen N."/>
            <person name="Bonometti L."/>
            <person name="Westerberg I."/>
            <person name="Brannstrom I.O."/>
            <person name="Guillou S."/>
            <person name="Cros-Aarteil S."/>
            <person name="Calhoun S."/>
            <person name="Haridas S."/>
            <person name="Kuo A."/>
            <person name="Mondo S."/>
            <person name="Pangilinan J."/>
            <person name="Riley R."/>
            <person name="LaButti K."/>
            <person name="Andreopoulos B."/>
            <person name="Lipzen A."/>
            <person name="Chen C."/>
            <person name="Yan M."/>
            <person name="Daum C."/>
            <person name="Ng V."/>
            <person name="Clum A."/>
            <person name="Steindorff A."/>
            <person name="Ohm R.A."/>
            <person name="Martin F."/>
            <person name="Silar P."/>
            <person name="Natvig D.O."/>
            <person name="Lalanne C."/>
            <person name="Gautier V."/>
            <person name="Ament-Velasquez S.L."/>
            <person name="Kruys A."/>
            <person name="Hutchinson M.I."/>
            <person name="Powell A.J."/>
            <person name="Barry K."/>
            <person name="Miller A.N."/>
            <person name="Grigoriev I.V."/>
            <person name="Debuchy R."/>
            <person name="Gladieux P."/>
            <person name="Hiltunen Thoren M."/>
            <person name="Johannesson H."/>
        </authorList>
    </citation>
    <scope>NUCLEOTIDE SEQUENCE</scope>
    <source>
        <strain evidence="2">CBS 123565</strain>
    </source>
</reference>
<organism evidence="2 3">
    <name type="scientific">Trichocladium antarcticum</name>
    <dbReference type="NCBI Taxonomy" id="1450529"/>
    <lineage>
        <taxon>Eukaryota</taxon>
        <taxon>Fungi</taxon>
        <taxon>Dikarya</taxon>
        <taxon>Ascomycota</taxon>
        <taxon>Pezizomycotina</taxon>
        <taxon>Sordariomycetes</taxon>
        <taxon>Sordariomycetidae</taxon>
        <taxon>Sordariales</taxon>
        <taxon>Chaetomiaceae</taxon>
        <taxon>Trichocladium</taxon>
    </lineage>
</organism>
<gene>
    <name evidence="2" type="ORF">BT67DRAFT_124212</name>
</gene>
<feature type="chain" id="PRO_5042849688" description="Secreted protein" evidence="1">
    <location>
        <begin position="22"/>
        <end position="98"/>
    </location>
</feature>
<name>A0AAN6ZHL5_9PEZI</name>
<comment type="caution">
    <text evidence="2">The sequence shown here is derived from an EMBL/GenBank/DDBJ whole genome shotgun (WGS) entry which is preliminary data.</text>
</comment>
<accession>A0AAN6ZHL5</accession>
<reference evidence="2" key="2">
    <citation type="submission" date="2023-05" db="EMBL/GenBank/DDBJ databases">
        <authorList>
            <consortium name="Lawrence Berkeley National Laboratory"/>
            <person name="Steindorff A."/>
            <person name="Hensen N."/>
            <person name="Bonometti L."/>
            <person name="Westerberg I."/>
            <person name="Brannstrom I.O."/>
            <person name="Guillou S."/>
            <person name="Cros-Aarteil S."/>
            <person name="Calhoun S."/>
            <person name="Haridas S."/>
            <person name="Kuo A."/>
            <person name="Mondo S."/>
            <person name="Pangilinan J."/>
            <person name="Riley R."/>
            <person name="Labutti K."/>
            <person name="Andreopoulos B."/>
            <person name="Lipzen A."/>
            <person name="Chen C."/>
            <person name="Yanf M."/>
            <person name="Daum C."/>
            <person name="Ng V."/>
            <person name="Clum A."/>
            <person name="Ohm R."/>
            <person name="Martin F."/>
            <person name="Silar P."/>
            <person name="Natvig D."/>
            <person name="Lalanne C."/>
            <person name="Gautier V."/>
            <person name="Ament-Velasquez S.L."/>
            <person name="Kruys A."/>
            <person name="Hutchinson M.I."/>
            <person name="Powell A.J."/>
            <person name="Barry K."/>
            <person name="Miller A.N."/>
            <person name="Grigoriev I.V."/>
            <person name="Debuchy R."/>
            <person name="Gladieux P."/>
            <person name="Thoren M.H."/>
            <person name="Johannesson H."/>
        </authorList>
    </citation>
    <scope>NUCLEOTIDE SEQUENCE</scope>
    <source>
        <strain evidence="2">CBS 123565</strain>
    </source>
</reference>
<dbReference type="AlphaFoldDB" id="A0AAN6ZHL5"/>
<evidence type="ECO:0008006" key="4">
    <source>
        <dbReference type="Google" id="ProtNLM"/>
    </source>
</evidence>
<sequence length="98" mass="11216">MCSRSTALLFLFRHLWRRCFTPWVVGWLDTERDSTTVAEWVGNRAQLALAGIRILVGFGLGSQRGAAHRYMYFVICTDMFDARDGNPTVRVGFRMRVG</sequence>
<evidence type="ECO:0000313" key="2">
    <source>
        <dbReference type="EMBL" id="KAK4137874.1"/>
    </source>
</evidence>
<evidence type="ECO:0000313" key="3">
    <source>
        <dbReference type="Proteomes" id="UP001304895"/>
    </source>
</evidence>
<proteinExistence type="predicted"/>
<keyword evidence="1" id="KW-0732">Signal</keyword>
<keyword evidence="3" id="KW-1185">Reference proteome</keyword>
<dbReference type="EMBL" id="MU853402">
    <property type="protein sequence ID" value="KAK4137874.1"/>
    <property type="molecule type" value="Genomic_DNA"/>
</dbReference>
<protein>
    <recommendedName>
        <fullName evidence="4">Secreted protein</fullName>
    </recommendedName>
</protein>
<dbReference type="Proteomes" id="UP001304895">
    <property type="component" value="Unassembled WGS sequence"/>
</dbReference>
<feature type="signal peptide" evidence="1">
    <location>
        <begin position="1"/>
        <end position="21"/>
    </location>
</feature>
<evidence type="ECO:0000256" key="1">
    <source>
        <dbReference type="SAM" id="SignalP"/>
    </source>
</evidence>